<dbReference type="EMBL" id="JADGJW010000386">
    <property type="protein sequence ID" value="KAJ3218305.1"/>
    <property type="molecule type" value="Genomic_DNA"/>
</dbReference>
<dbReference type="AlphaFoldDB" id="A0AAD5XV71"/>
<proteinExistence type="predicted"/>
<dbReference type="Proteomes" id="UP001211065">
    <property type="component" value="Unassembled WGS sequence"/>
</dbReference>
<reference evidence="1" key="1">
    <citation type="submission" date="2020-05" db="EMBL/GenBank/DDBJ databases">
        <title>Phylogenomic resolution of chytrid fungi.</title>
        <authorList>
            <person name="Stajich J.E."/>
            <person name="Amses K."/>
            <person name="Simmons R."/>
            <person name="Seto K."/>
            <person name="Myers J."/>
            <person name="Bonds A."/>
            <person name="Quandt C.A."/>
            <person name="Barry K."/>
            <person name="Liu P."/>
            <person name="Grigoriev I."/>
            <person name="Longcore J.E."/>
            <person name="James T.Y."/>
        </authorList>
    </citation>
    <scope>NUCLEOTIDE SEQUENCE</scope>
    <source>
        <strain evidence="1">JEL0476</strain>
    </source>
</reference>
<evidence type="ECO:0000313" key="2">
    <source>
        <dbReference type="Proteomes" id="UP001211065"/>
    </source>
</evidence>
<name>A0AAD5XV71_9FUNG</name>
<sequence>MIQRATYSFKSEEENEFNLEGYEFIVQVDVPANISLRNLDDNTAPNHFQNFFFIAWVISYALFDSVNNTELVRLTNKNNMPLVVKKLQSIERSYNTTKKRRALVVEVEDDGE</sequence>
<accession>A0AAD5XV71</accession>
<gene>
    <name evidence="1" type="ORF">HK099_005108</name>
</gene>
<evidence type="ECO:0000313" key="1">
    <source>
        <dbReference type="EMBL" id="KAJ3218305.1"/>
    </source>
</evidence>
<keyword evidence="2" id="KW-1185">Reference proteome</keyword>
<protein>
    <submittedName>
        <fullName evidence="1">Uncharacterized protein</fullName>
    </submittedName>
</protein>
<organism evidence="1 2">
    <name type="scientific">Clydaea vesicula</name>
    <dbReference type="NCBI Taxonomy" id="447962"/>
    <lineage>
        <taxon>Eukaryota</taxon>
        <taxon>Fungi</taxon>
        <taxon>Fungi incertae sedis</taxon>
        <taxon>Chytridiomycota</taxon>
        <taxon>Chytridiomycota incertae sedis</taxon>
        <taxon>Chytridiomycetes</taxon>
        <taxon>Lobulomycetales</taxon>
        <taxon>Lobulomycetaceae</taxon>
        <taxon>Clydaea</taxon>
    </lineage>
</organism>
<comment type="caution">
    <text evidence="1">The sequence shown here is derived from an EMBL/GenBank/DDBJ whole genome shotgun (WGS) entry which is preliminary data.</text>
</comment>